<evidence type="ECO:0000313" key="7">
    <source>
        <dbReference type="Proteomes" id="UP001530377"/>
    </source>
</evidence>
<evidence type="ECO:0000313" key="6">
    <source>
        <dbReference type="EMBL" id="KAL3817122.1"/>
    </source>
</evidence>
<keyword evidence="1 3" id="KW-0853">WD repeat</keyword>
<evidence type="ECO:0000256" key="5">
    <source>
        <dbReference type="SAM" id="Phobius"/>
    </source>
</evidence>
<evidence type="ECO:0000256" key="4">
    <source>
        <dbReference type="SAM" id="MobiDB-lite"/>
    </source>
</evidence>
<feature type="transmembrane region" description="Helical" evidence="5">
    <location>
        <begin position="128"/>
        <end position="152"/>
    </location>
</feature>
<feature type="repeat" description="WD" evidence="3">
    <location>
        <begin position="662"/>
        <end position="692"/>
    </location>
</feature>
<dbReference type="EMBL" id="JALLPB020000119">
    <property type="protein sequence ID" value="KAL3817122.1"/>
    <property type="molecule type" value="Genomic_DNA"/>
</dbReference>
<dbReference type="InterPro" id="IPR036322">
    <property type="entry name" value="WD40_repeat_dom_sf"/>
</dbReference>
<comment type="caution">
    <text evidence="6">The sequence shown here is derived from an EMBL/GenBank/DDBJ whole genome shotgun (WGS) entry which is preliminary data.</text>
</comment>
<evidence type="ECO:0000256" key="2">
    <source>
        <dbReference type="ARBA" id="ARBA00022737"/>
    </source>
</evidence>
<dbReference type="AlphaFoldDB" id="A0ABD3RY27"/>
<dbReference type="InterPro" id="IPR019775">
    <property type="entry name" value="WD40_repeat_CS"/>
</dbReference>
<dbReference type="PRINTS" id="PR00320">
    <property type="entry name" value="GPROTEINBRPT"/>
</dbReference>
<dbReference type="SUPFAM" id="SSF50978">
    <property type="entry name" value="WD40 repeat-like"/>
    <property type="match status" value="1"/>
</dbReference>
<proteinExistence type="predicted"/>
<accession>A0ABD3RY27</accession>
<dbReference type="PROSITE" id="PS50294">
    <property type="entry name" value="WD_REPEATS_REGION"/>
    <property type="match status" value="1"/>
</dbReference>
<dbReference type="Gene3D" id="2.130.10.10">
    <property type="entry name" value="YVTN repeat-like/Quinoprotein amine dehydrogenase"/>
    <property type="match status" value="2"/>
</dbReference>
<keyword evidence="5" id="KW-1133">Transmembrane helix</keyword>
<reference evidence="6 7" key="1">
    <citation type="submission" date="2024-10" db="EMBL/GenBank/DDBJ databases">
        <title>Updated reference genomes for cyclostephanoid diatoms.</title>
        <authorList>
            <person name="Roberts W.R."/>
            <person name="Alverson A.J."/>
        </authorList>
    </citation>
    <scope>NUCLEOTIDE SEQUENCE [LARGE SCALE GENOMIC DNA]</scope>
    <source>
        <strain evidence="6 7">AJA228-03</strain>
    </source>
</reference>
<dbReference type="InterPro" id="IPR015943">
    <property type="entry name" value="WD40/YVTN_repeat-like_dom_sf"/>
</dbReference>
<keyword evidence="5" id="KW-0812">Transmembrane</keyword>
<feature type="repeat" description="WD" evidence="3">
    <location>
        <begin position="331"/>
        <end position="353"/>
    </location>
</feature>
<feature type="repeat" description="WD" evidence="3">
    <location>
        <begin position="498"/>
        <end position="529"/>
    </location>
</feature>
<dbReference type="InterPro" id="IPR020472">
    <property type="entry name" value="WD40_PAC1"/>
</dbReference>
<keyword evidence="5" id="KW-0472">Membrane</keyword>
<feature type="transmembrane region" description="Helical" evidence="5">
    <location>
        <begin position="173"/>
        <end position="195"/>
    </location>
</feature>
<feature type="repeat" description="WD" evidence="3">
    <location>
        <begin position="580"/>
        <end position="620"/>
    </location>
</feature>
<dbReference type="SMART" id="SM00320">
    <property type="entry name" value="WD40"/>
    <property type="match status" value="7"/>
</dbReference>
<evidence type="ECO:0008006" key="8">
    <source>
        <dbReference type="Google" id="ProtNLM"/>
    </source>
</evidence>
<dbReference type="PROSITE" id="PS00678">
    <property type="entry name" value="WD_REPEATS_1"/>
    <property type="match status" value="1"/>
</dbReference>
<keyword evidence="7" id="KW-1185">Reference proteome</keyword>
<feature type="region of interest" description="Disordered" evidence="4">
    <location>
        <begin position="47"/>
        <end position="77"/>
    </location>
</feature>
<name>A0ABD3RY27_9STRA</name>
<dbReference type="PANTHER" id="PTHR44156">
    <property type="entry name" value="SUPERNUMERARY LIMBS, ISOFORM B-RELATED"/>
    <property type="match status" value="1"/>
</dbReference>
<dbReference type="Proteomes" id="UP001530377">
    <property type="component" value="Unassembled WGS sequence"/>
</dbReference>
<protein>
    <recommendedName>
        <fullName evidence="8">Sterol regulatory element-binding protein cleavage-activating protein</fullName>
    </recommendedName>
</protein>
<dbReference type="Pfam" id="PF00400">
    <property type="entry name" value="WD40"/>
    <property type="match status" value="6"/>
</dbReference>
<evidence type="ECO:0000256" key="1">
    <source>
        <dbReference type="ARBA" id="ARBA00022574"/>
    </source>
</evidence>
<feature type="repeat" description="WD" evidence="3">
    <location>
        <begin position="621"/>
        <end position="661"/>
    </location>
</feature>
<dbReference type="InterPro" id="IPR001680">
    <property type="entry name" value="WD40_rpt"/>
</dbReference>
<feature type="repeat" description="WD" evidence="3">
    <location>
        <begin position="402"/>
        <end position="428"/>
    </location>
</feature>
<organism evidence="6 7">
    <name type="scientific">Cyclostephanos tholiformis</name>
    <dbReference type="NCBI Taxonomy" id="382380"/>
    <lineage>
        <taxon>Eukaryota</taxon>
        <taxon>Sar</taxon>
        <taxon>Stramenopiles</taxon>
        <taxon>Ochrophyta</taxon>
        <taxon>Bacillariophyta</taxon>
        <taxon>Coscinodiscophyceae</taxon>
        <taxon>Thalassiosirophycidae</taxon>
        <taxon>Stephanodiscales</taxon>
        <taxon>Stephanodiscaceae</taxon>
        <taxon>Cyclostephanos</taxon>
    </lineage>
</organism>
<dbReference type="PROSITE" id="PS50082">
    <property type="entry name" value="WD_REPEATS_2"/>
    <property type="match status" value="6"/>
</dbReference>
<dbReference type="InterPro" id="IPR053299">
    <property type="entry name" value="ASTRA_WD_repeat"/>
</dbReference>
<sequence length="739" mass="80439">MVVAAIFEQLIPSERGLARDERVARASAANIDDDDGVWRYQMISDDAPSNHMNRQREGATAPSSKPPTMAPPATRKRRKRCKASKCLASLASDFDVVTDWAFYFHCRSGNGEYRAKYLEDPDAYGRPYLIPPALMSTILVVCVLGTALWLTLATDGRVAAPLLRTLGYDKISMGYLLFFSVIIEDIPQVILTFLVEDYFEEEGTFNNYALVNVVASLYDTLIKLAEAFDERTDVVETGMYCKESLWAHRGNITCIVPIPAPDDDRDDIDMRTRTSLGSSPALNAVAAVAKMSPGGGSKMHVDMPGLITRRKTLLEEAKDIISDTKLPRLRFLSASDDQTVRLWDTNANRIGHIRKKCVRTFRGHSEGVTCMAAVMLSKENRRLVSSLNGGSGGLQHEVGDDEGVIFLTGSSDGSARLWNSRTGICYRSYVTDIPKDFTESIKITSIAHLDTASASSTSTSTSPETVDEGYARELFVCGYKSGKIRMWNMLDGICLAIFDQHVDKVHSICALRASDGFASAGQDGTIKIWRTLFSKQKIDVGYSSPSFGDEIPSLSTSSSSFNTVNGLKAPSLIKKSDQTVVGHVGAVLTVASISPQVVLTGGLDRTARLWNLEMDVCLRVFVGHVDAVTTVAVVDHVTFLTGSRDKTIKVWDGLSASCIRTYTGHTAPVTSITTASPGSFISASEDLTIKLWVFTAVSPPANIDGGGTLNDLLGFDETVPCMTCGTKSDVNEDYNQMTA</sequence>
<keyword evidence="2" id="KW-0677">Repeat</keyword>
<evidence type="ECO:0000256" key="3">
    <source>
        <dbReference type="PROSITE-ProRule" id="PRU00221"/>
    </source>
</evidence>
<gene>
    <name evidence="6" type="ORF">ACHAXA_009953</name>
</gene>